<comment type="caution">
    <text evidence="2">The sequence shown here is derived from an EMBL/GenBank/DDBJ whole genome shotgun (WGS) entry which is preliminary data.</text>
</comment>
<protein>
    <recommendedName>
        <fullName evidence="1">D-apionate lactonase N-terminal domain-containing protein</fullName>
    </recommendedName>
</protein>
<name>A0ABS9ZP41_9PSED</name>
<evidence type="ECO:0000259" key="1">
    <source>
        <dbReference type="Pfam" id="PF25837"/>
    </source>
</evidence>
<evidence type="ECO:0000313" key="2">
    <source>
        <dbReference type="EMBL" id="MCI8212344.1"/>
    </source>
</evidence>
<gene>
    <name evidence="2" type="ORF">AUC61_22685</name>
</gene>
<accession>A0ABS9ZP41</accession>
<keyword evidence="3" id="KW-1185">Reference proteome</keyword>
<dbReference type="RefSeq" id="WP_243248458.1">
    <property type="nucleotide sequence ID" value="NZ_LOHG01000020.1"/>
</dbReference>
<dbReference type="EMBL" id="LOHG01000020">
    <property type="protein sequence ID" value="MCI8212344.1"/>
    <property type="molecule type" value="Genomic_DNA"/>
</dbReference>
<dbReference type="Proteomes" id="UP001320513">
    <property type="component" value="Unassembled WGS sequence"/>
</dbReference>
<reference evidence="2 3" key="1">
    <citation type="submission" date="2015-12" db="EMBL/GenBank/DDBJ databases">
        <title>Phylogenomics in the description of a new species in the Pseudomonas syringae group.</title>
        <authorList>
            <person name="Busquets A."/>
            <person name="Gomila M."/>
            <person name="Beiki F."/>
            <person name="Rahimian H."/>
            <person name="Mulet M."/>
            <person name="Sanchez D."/>
            <person name="Garcia-Valdes E."/>
            <person name="Lalucat J."/>
        </authorList>
    </citation>
    <scope>NUCLEOTIDE SEQUENCE [LARGE SCALE GENOMIC DNA]</scope>
    <source>
        <strain evidence="2 3">S25</strain>
    </source>
</reference>
<organism evidence="2 3">
    <name type="scientific">Pseudomonas maioricensis</name>
    <dbReference type="NCBI Taxonomy" id="1766623"/>
    <lineage>
        <taxon>Bacteria</taxon>
        <taxon>Pseudomonadati</taxon>
        <taxon>Pseudomonadota</taxon>
        <taxon>Gammaproteobacteria</taxon>
        <taxon>Pseudomonadales</taxon>
        <taxon>Pseudomonadaceae</taxon>
        <taxon>Pseudomonas</taxon>
    </lineage>
</organism>
<proteinExistence type="predicted"/>
<dbReference type="InterPro" id="IPR058788">
    <property type="entry name" value="ApnL_N"/>
</dbReference>
<evidence type="ECO:0000313" key="3">
    <source>
        <dbReference type="Proteomes" id="UP001320513"/>
    </source>
</evidence>
<feature type="domain" description="D-apionate lactonase N-terminal" evidence="1">
    <location>
        <begin position="10"/>
        <end position="234"/>
    </location>
</feature>
<sequence>MAASSSLSRRLYGTDQPDVESVETSAGAFRFRVQGPQLRGVMLGDTEVLRSVGLVIRDEFWGTHQLHQRACETFADDQDWRQIVDGYVAGIDGVPLLEWWVDMHIGLRGISVCARLRALEDFVTCRAGLMLLHPLKGVVNSPVSVTHSDGSIERGTFPDLIAPAQPFLDIRRLVHSPTPGLTLQWDFSGDVFEMEDQRNWCDASFKTYNRPLAWPCPYRLGKGEHIEQSMSLSLLDDSGVCA</sequence>
<dbReference type="Pfam" id="PF25837">
    <property type="entry name" value="Apionate_lact_N"/>
    <property type="match status" value="1"/>
</dbReference>